<dbReference type="EC" id="2.5.1.75" evidence="10"/>
<feature type="binding site" evidence="10">
    <location>
        <begin position="14"/>
        <end position="19"/>
    </location>
    <ligand>
        <name>substrate</name>
    </ligand>
</feature>
<comment type="subunit">
    <text evidence="10">Monomer.</text>
</comment>
<dbReference type="EMBL" id="WTUW01000009">
    <property type="protein sequence ID" value="MZR32065.1"/>
    <property type="molecule type" value="Genomic_DNA"/>
</dbReference>
<dbReference type="AlphaFoldDB" id="A0A6L8WAP4"/>
<evidence type="ECO:0000256" key="13">
    <source>
        <dbReference type="RuleBase" id="RU003785"/>
    </source>
</evidence>
<dbReference type="GO" id="GO:0005524">
    <property type="term" value="F:ATP binding"/>
    <property type="evidence" value="ECO:0007669"/>
    <property type="project" value="UniProtKB-UniRule"/>
</dbReference>
<dbReference type="Pfam" id="PF01715">
    <property type="entry name" value="IPPT"/>
    <property type="match status" value="1"/>
</dbReference>
<evidence type="ECO:0000256" key="5">
    <source>
        <dbReference type="ARBA" id="ARBA00022694"/>
    </source>
</evidence>
<proteinExistence type="inferred from homology"/>
<accession>A0A6L8WAP4</accession>
<dbReference type="NCBIfam" id="TIGR00174">
    <property type="entry name" value="miaA"/>
    <property type="match status" value="1"/>
</dbReference>
<dbReference type="GO" id="GO:0006400">
    <property type="term" value="P:tRNA modification"/>
    <property type="evidence" value="ECO:0007669"/>
    <property type="project" value="TreeGrafter"/>
</dbReference>
<evidence type="ECO:0000256" key="6">
    <source>
        <dbReference type="ARBA" id="ARBA00022741"/>
    </source>
</evidence>
<dbReference type="Proteomes" id="UP000476030">
    <property type="component" value="Unassembled WGS sequence"/>
</dbReference>
<evidence type="ECO:0000313" key="14">
    <source>
        <dbReference type="EMBL" id="MZR32065.1"/>
    </source>
</evidence>
<evidence type="ECO:0000256" key="7">
    <source>
        <dbReference type="ARBA" id="ARBA00022840"/>
    </source>
</evidence>
<evidence type="ECO:0000256" key="10">
    <source>
        <dbReference type="HAMAP-Rule" id="MF_00185"/>
    </source>
</evidence>
<feature type="site" description="Interaction with substrate tRNA" evidence="10">
    <location>
        <position position="125"/>
    </location>
</feature>
<dbReference type="CDD" id="cd02019">
    <property type="entry name" value="NK"/>
    <property type="match status" value="1"/>
</dbReference>
<comment type="catalytic activity">
    <reaction evidence="9 10 11">
        <text>adenosine(37) in tRNA + dimethylallyl diphosphate = N(6)-dimethylallyladenosine(37) in tRNA + diphosphate</text>
        <dbReference type="Rhea" id="RHEA:26482"/>
        <dbReference type="Rhea" id="RHEA-COMP:10162"/>
        <dbReference type="Rhea" id="RHEA-COMP:10375"/>
        <dbReference type="ChEBI" id="CHEBI:33019"/>
        <dbReference type="ChEBI" id="CHEBI:57623"/>
        <dbReference type="ChEBI" id="CHEBI:74411"/>
        <dbReference type="ChEBI" id="CHEBI:74415"/>
        <dbReference type="EC" id="2.5.1.75"/>
    </reaction>
</comment>
<evidence type="ECO:0000256" key="8">
    <source>
        <dbReference type="ARBA" id="ARBA00022842"/>
    </source>
</evidence>
<feature type="region of interest" description="Interaction with substrate tRNA" evidence="10">
    <location>
        <begin position="161"/>
        <end position="165"/>
    </location>
</feature>
<keyword evidence="8 10" id="KW-0460">Magnesium</keyword>
<feature type="region of interest" description="Interaction with substrate tRNA" evidence="10">
    <location>
        <begin position="37"/>
        <end position="40"/>
    </location>
</feature>
<reference evidence="14 15" key="1">
    <citation type="submission" date="2019-12" db="EMBL/GenBank/DDBJ databases">
        <title>Snethiella sp. nov. sp. isolated from sea sand.</title>
        <authorList>
            <person name="Kim J."/>
            <person name="Jeong S.E."/>
            <person name="Jung H.S."/>
            <person name="Jeon C.O."/>
        </authorList>
    </citation>
    <scope>NUCLEOTIDE SEQUENCE [LARGE SCALE GENOMIC DNA]</scope>
    <source>
        <strain evidence="14 15">DP05</strain>
    </source>
</reference>
<feature type="binding site" evidence="10">
    <location>
        <begin position="12"/>
        <end position="19"/>
    </location>
    <ligand>
        <name>ATP</name>
        <dbReference type="ChEBI" id="CHEBI:30616"/>
    </ligand>
</feature>
<dbReference type="GO" id="GO:0052381">
    <property type="term" value="F:tRNA dimethylallyltransferase activity"/>
    <property type="evidence" value="ECO:0007669"/>
    <property type="project" value="UniProtKB-UniRule"/>
</dbReference>
<comment type="caution">
    <text evidence="14">The sequence shown here is derived from an EMBL/GenBank/DDBJ whole genome shotgun (WGS) entry which is preliminary data.</text>
</comment>
<dbReference type="PANTHER" id="PTHR11088:SF60">
    <property type="entry name" value="TRNA DIMETHYLALLYLTRANSFERASE"/>
    <property type="match status" value="1"/>
</dbReference>
<evidence type="ECO:0000256" key="1">
    <source>
        <dbReference type="ARBA" id="ARBA00001946"/>
    </source>
</evidence>
<comment type="cofactor">
    <cofactor evidence="1 10">
        <name>Mg(2+)</name>
        <dbReference type="ChEBI" id="CHEBI:18420"/>
    </cofactor>
</comment>
<dbReference type="InterPro" id="IPR039657">
    <property type="entry name" value="Dimethylallyltransferase"/>
</dbReference>
<evidence type="ECO:0000256" key="4">
    <source>
        <dbReference type="ARBA" id="ARBA00022679"/>
    </source>
</evidence>
<organism evidence="14 15">
    <name type="scientific">Sneathiella litorea</name>
    <dbReference type="NCBI Taxonomy" id="2606216"/>
    <lineage>
        <taxon>Bacteria</taxon>
        <taxon>Pseudomonadati</taxon>
        <taxon>Pseudomonadota</taxon>
        <taxon>Alphaproteobacteria</taxon>
        <taxon>Sneathiellales</taxon>
        <taxon>Sneathiellaceae</taxon>
        <taxon>Sneathiella</taxon>
    </lineage>
</organism>
<gene>
    <name evidence="10 14" type="primary">miaA</name>
    <name evidence="14" type="ORF">GQE98_15610</name>
</gene>
<feature type="site" description="Interaction with substrate tRNA" evidence="10">
    <location>
        <position position="103"/>
    </location>
</feature>
<sequence length="317" mass="35348">MQRQTGAILLAGPTASGKSALAIAIAEEFDGVIINADSMQVYDGLRVLTARPSAEEEARAPHRLYGVLDPTDYCNAARWRDMALAEIERVRADGKLPIVVGGTGLYFDILTKGIADIPPISDAVRDRLRDLHKREGNAVIHKMLAAKDPDMAARLNEGDSQRLLRALEVVEETGVPLGDWQKRSPSGAILQGPRLWLALTPDRAWLYERCDRRLDWMVAEGGALEEVKSLMKRNLDPALPVMKALGVPELMAVLNGTMERDMALARIKMLTRRYAKRQLTWVRNKMCEANRSSAQDLESLKSDFFPFIRRFLLTAEA</sequence>
<protein>
    <recommendedName>
        <fullName evidence="10">tRNA dimethylallyltransferase</fullName>
        <ecNumber evidence="10">2.5.1.75</ecNumber>
    </recommendedName>
    <alternativeName>
        <fullName evidence="10">Dimethylallyl diphosphate:tRNA dimethylallyltransferase</fullName>
        <shortName evidence="10">DMAPP:tRNA dimethylallyltransferase</shortName>
        <shortName evidence="10">DMATase</shortName>
    </alternativeName>
    <alternativeName>
        <fullName evidence="10">Isopentenyl-diphosphate:tRNA isopentenyltransferase</fullName>
        <shortName evidence="10">IPP transferase</shortName>
        <shortName evidence="10">IPPT</shortName>
        <shortName evidence="10">IPTase</shortName>
    </alternativeName>
</protein>
<keyword evidence="6 10" id="KW-0547">Nucleotide-binding</keyword>
<dbReference type="HAMAP" id="MF_00185">
    <property type="entry name" value="IPP_trans"/>
    <property type="match status" value="1"/>
</dbReference>
<evidence type="ECO:0000313" key="15">
    <source>
        <dbReference type="Proteomes" id="UP000476030"/>
    </source>
</evidence>
<evidence type="ECO:0000256" key="11">
    <source>
        <dbReference type="RuleBase" id="RU003783"/>
    </source>
</evidence>
<dbReference type="SUPFAM" id="SSF52540">
    <property type="entry name" value="P-loop containing nucleoside triphosphate hydrolases"/>
    <property type="match status" value="2"/>
</dbReference>
<dbReference type="Gene3D" id="3.40.50.300">
    <property type="entry name" value="P-loop containing nucleotide triphosphate hydrolases"/>
    <property type="match status" value="1"/>
</dbReference>
<comment type="function">
    <text evidence="2 10 12">Catalyzes the transfer of a dimethylallyl group onto the adenine at position 37 in tRNAs that read codons beginning with uridine, leading to the formation of N6-(dimethylallyl)adenosine (i(6)A).</text>
</comment>
<evidence type="ECO:0000256" key="3">
    <source>
        <dbReference type="ARBA" id="ARBA00005842"/>
    </source>
</evidence>
<comment type="similarity">
    <text evidence="3 10 13">Belongs to the IPP transferase family.</text>
</comment>
<keyword evidence="4 10" id="KW-0808">Transferase</keyword>
<name>A0A6L8WAP4_9PROT</name>
<dbReference type="InterPro" id="IPR018022">
    <property type="entry name" value="IPT"/>
</dbReference>
<evidence type="ECO:0000256" key="12">
    <source>
        <dbReference type="RuleBase" id="RU003784"/>
    </source>
</evidence>
<keyword evidence="15" id="KW-1185">Reference proteome</keyword>
<comment type="caution">
    <text evidence="10">Lacks conserved residue(s) required for the propagation of feature annotation.</text>
</comment>
<dbReference type="InterPro" id="IPR027417">
    <property type="entry name" value="P-loop_NTPase"/>
</dbReference>
<dbReference type="PANTHER" id="PTHR11088">
    <property type="entry name" value="TRNA DIMETHYLALLYLTRANSFERASE"/>
    <property type="match status" value="1"/>
</dbReference>
<keyword evidence="5 10" id="KW-0819">tRNA processing</keyword>
<evidence type="ECO:0000256" key="9">
    <source>
        <dbReference type="ARBA" id="ARBA00049563"/>
    </source>
</evidence>
<keyword evidence="7 10" id="KW-0067">ATP-binding</keyword>
<dbReference type="Gene3D" id="1.10.20.140">
    <property type="match status" value="1"/>
</dbReference>
<evidence type="ECO:0000256" key="2">
    <source>
        <dbReference type="ARBA" id="ARBA00003213"/>
    </source>
</evidence>